<feature type="non-terminal residue" evidence="1">
    <location>
        <position position="1"/>
    </location>
</feature>
<organism evidence="1">
    <name type="scientific">marine sediment metagenome</name>
    <dbReference type="NCBI Taxonomy" id="412755"/>
    <lineage>
        <taxon>unclassified sequences</taxon>
        <taxon>metagenomes</taxon>
        <taxon>ecological metagenomes</taxon>
    </lineage>
</organism>
<name>X1V3B5_9ZZZZ</name>
<dbReference type="EMBL" id="BARW01031829">
    <property type="protein sequence ID" value="GAJ06661.1"/>
    <property type="molecule type" value="Genomic_DNA"/>
</dbReference>
<reference evidence="1" key="1">
    <citation type="journal article" date="2014" name="Front. Microbiol.">
        <title>High frequency of phylogenetically diverse reductive dehalogenase-homologous genes in deep subseafloor sedimentary metagenomes.</title>
        <authorList>
            <person name="Kawai M."/>
            <person name="Futagami T."/>
            <person name="Toyoda A."/>
            <person name="Takaki Y."/>
            <person name="Nishi S."/>
            <person name="Hori S."/>
            <person name="Arai W."/>
            <person name="Tsubouchi T."/>
            <person name="Morono Y."/>
            <person name="Uchiyama I."/>
            <person name="Ito T."/>
            <person name="Fujiyama A."/>
            <person name="Inagaki F."/>
            <person name="Takami H."/>
        </authorList>
    </citation>
    <scope>NUCLEOTIDE SEQUENCE</scope>
    <source>
        <strain evidence="1">Expedition CK06-06</strain>
    </source>
</reference>
<comment type="caution">
    <text evidence="1">The sequence shown here is derived from an EMBL/GenBank/DDBJ whole genome shotgun (WGS) entry which is preliminary data.</text>
</comment>
<proteinExistence type="predicted"/>
<sequence>EAKTLTEADLQDTDIELANLSAEQLRQRAGDYETAAEQLSKKYEIKVYSGQTGLLSATDMRQDEYLGMLYLRGFGYNPV</sequence>
<dbReference type="AlphaFoldDB" id="X1V3B5"/>
<accession>X1V3B5</accession>
<evidence type="ECO:0000313" key="1">
    <source>
        <dbReference type="EMBL" id="GAJ06661.1"/>
    </source>
</evidence>
<gene>
    <name evidence="1" type="ORF">S12H4_50527</name>
</gene>
<protein>
    <submittedName>
        <fullName evidence="1">Uncharacterized protein</fullName>
    </submittedName>
</protein>